<dbReference type="InterPro" id="IPR050237">
    <property type="entry name" value="ATP-dep_AMP-bd_enzyme"/>
</dbReference>
<dbReference type="PANTHER" id="PTHR43767">
    <property type="entry name" value="LONG-CHAIN-FATTY-ACID--COA LIGASE"/>
    <property type="match status" value="1"/>
</dbReference>
<keyword evidence="4" id="KW-1185">Reference proteome</keyword>
<dbReference type="Gene3D" id="3.40.50.12780">
    <property type="entry name" value="N-terminal domain of ligase-like"/>
    <property type="match status" value="1"/>
</dbReference>
<dbReference type="OrthoDB" id="9803968at2"/>
<feature type="domain" description="AMP-binding enzyme C-terminal" evidence="2">
    <location>
        <begin position="346"/>
        <end position="419"/>
    </location>
</feature>
<dbReference type="Gene3D" id="3.30.300.30">
    <property type="match status" value="1"/>
</dbReference>
<sequence length="434" mass="46758">MDPNHTGRGSVTGWTSHALAALDAARRGECPPLEFLPAELGQAPRWIERPEAELTSRNWRKDADSASIPSVSQHKFGYLTAVVRTSGSTGTPKQTLLPWSALEASARMTAEALGGHGQWLLTLQPSYVAGLAVLTRSLVAGTHPVALLEGTSDPQRFAEAAEQLTGERRYVSLVPTQLQRLLEHRDSRLLAALRRFDAILLGGGPTSPELFGQARELQLNVIRTYGMAETCGGCVYDGYPLPGVTVEISTYGRVLLSGPMVAQGYLDDAMTAERFDTDPATGHRRFRTDDLGQLGSERTEDLDTIAQVTGSGHTAQVLPRLTVTGRADDVIITGGVKVSAEEVRRAVESHPNVREAFVAGVQDPEWGQRVTAAVVLATASREGRSFAEIDAQVREKLGAAAVPKHYELLGALPLLPNGKPDRQALLQILSKQRA</sequence>
<evidence type="ECO:0000259" key="1">
    <source>
        <dbReference type="Pfam" id="PF00501"/>
    </source>
</evidence>
<dbReference type="RefSeq" id="WP_157322764.1">
    <property type="nucleotide sequence ID" value="NZ_BMFX01000016.1"/>
</dbReference>
<dbReference type="Proteomes" id="UP000460157">
    <property type="component" value="Unassembled WGS sequence"/>
</dbReference>
<dbReference type="PANTHER" id="PTHR43767:SF1">
    <property type="entry name" value="NONRIBOSOMAL PEPTIDE SYNTHASE PES1 (EUROFUNG)-RELATED"/>
    <property type="match status" value="1"/>
</dbReference>
<organism evidence="3 4">
    <name type="scientific">Nesterenkonia alkaliphila</name>
    <dbReference type="NCBI Taxonomy" id="1463631"/>
    <lineage>
        <taxon>Bacteria</taxon>
        <taxon>Bacillati</taxon>
        <taxon>Actinomycetota</taxon>
        <taxon>Actinomycetes</taxon>
        <taxon>Micrococcales</taxon>
        <taxon>Micrococcaceae</taxon>
        <taxon>Nesterenkonia</taxon>
    </lineage>
</organism>
<name>A0A7K1UIA6_9MICC</name>
<proteinExistence type="predicted"/>
<evidence type="ECO:0000313" key="4">
    <source>
        <dbReference type="Proteomes" id="UP000460157"/>
    </source>
</evidence>
<dbReference type="SUPFAM" id="SSF56801">
    <property type="entry name" value="Acetyl-CoA synthetase-like"/>
    <property type="match status" value="1"/>
</dbReference>
<gene>
    <name evidence="3" type="ORF">GNZ21_07045</name>
</gene>
<dbReference type="EMBL" id="WRPM01000049">
    <property type="protein sequence ID" value="MVT26114.1"/>
    <property type="molecule type" value="Genomic_DNA"/>
</dbReference>
<dbReference type="Pfam" id="PF00501">
    <property type="entry name" value="AMP-binding"/>
    <property type="match status" value="1"/>
</dbReference>
<dbReference type="Pfam" id="PF13193">
    <property type="entry name" value="AMP-binding_C"/>
    <property type="match status" value="1"/>
</dbReference>
<evidence type="ECO:0000259" key="2">
    <source>
        <dbReference type="Pfam" id="PF13193"/>
    </source>
</evidence>
<protein>
    <submittedName>
        <fullName evidence="3">AMP-binding protein</fullName>
    </submittedName>
</protein>
<reference evidence="3 4" key="1">
    <citation type="submission" date="2019-12" db="EMBL/GenBank/DDBJ databases">
        <title>Nesterenkonia muleiensis sp. nov., a novel actinobacterium isolated from sap of Populus euphratica.</title>
        <authorList>
            <person name="Wang R."/>
        </authorList>
    </citation>
    <scope>NUCLEOTIDE SEQUENCE [LARGE SCALE GENOMIC DNA]</scope>
    <source>
        <strain evidence="3 4">F10</strain>
    </source>
</reference>
<comment type="caution">
    <text evidence="3">The sequence shown here is derived from an EMBL/GenBank/DDBJ whole genome shotgun (WGS) entry which is preliminary data.</text>
</comment>
<dbReference type="GO" id="GO:0016878">
    <property type="term" value="F:acid-thiol ligase activity"/>
    <property type="evidence" value="ECO:0007669"/>
    <property type="project" value="UniProtKB-ARBA"/>
</dbReference>
<dbReference type="InterPro" id="IPR025110">
    <property type="entry name" value="AMP-bd_C"/>
</dbReference>
<dbReference type="InterPro" id="IPR000873">
    <property type="entry name" value="AMP-dep_synth/lig_dom"/>
</dbReference>
<dbReference type="InterPro" id="IPR042099">
    <property type="entry name" value="ANL_N_sf"/>
</dbReference>
<evidence type="ECO:0000313" key="3">
    <source>
        <dbReference type="EMBL" id="MVT26114.1"/>
    </source>
</evidence>
<dbReference type="AlphaFoldDB" id="A0A7K1UIA6"/>
<dbReference type="InterPro" id="IPR045851">
    <property type="entry name" value="AMP-bd_C_sf"/>
</dbReference>
<feature type="domain" description="AMP-dependent synthetase/ligase" evidence="1">
    <location>
        <begin position="82"/>
        <end position="255"/>
    </location>
</feature>
<accession>A0A7K1UIA6</accession>